<dbReference type="OrthoDB" id="285651at2"/>
<name>A0A517NXL4_9BACT</name>
<dbReference type="RefSeq" id="WP_145419636.1">
    <property type="nucleotide sequence ID" value="NZ_CP036526.1"/>
</dbReference>
<gene>
    <name evidence="3" type="ORF">K239x_38730</name>
</gene>
<dbReference type="Proteomes" id="UP000319817">
    <property type="component" value="Chromosome"/>
</dbReference>
<protein>
    <recommendedName>
        <fullName evidence="2">DUF1559 domain-containing protein</fullName>
    </recommendedName>
</protein>
<accession>A0A517NXL4</accession>
<reference evidence="3 4" key="1">
    <citation type="submission" date="2019-02" db="EMBL/GenBank/DDBJ databases">
        <title>Deep-cultivation of Planctomycetes and their phenomic and genomic characterization uncovers novel biology.</title>
        <authorList>
            <person name="Wiegand S."/>
            <person name="Jogler M."/>
            <person name="Boedeker C."/>
            <person name="Pinto D."/>
            <person name="Vollmers J."/>
            <person name="Rivas-Marin E."/>
            <person name="Kohn T."/>
            <person name="Peeters S.H."/>
            <person name="Heuer A."/>
            <person name="Rast P."/>
            <person name="Oberbeckmann S."/>
            <person name="Bunk B."/>
            <person name="Jeske O."/>
            <person name="Meyerdierks A."/>
            <person name="Storesund J.E."/>
            <person name="Kallscheuer N."/>
            <person name="Luecker S."/>
            <person name="Lage O.M."/>
            <person name="Pohl T."/>
            <person name="Merkel B.J."/>
            <person name="Hornburger P."/>
            <person name="Mueller R.-W."/>
            <person name="Bruemmer F."/>
            <person name="Labrenz M."/>
            <person name="Spormann A.M."/>
            <person name="Op den Camp H."/>
            <person name="Overmann J."/>
            <person name="Amann R."/>
            <person name="Jetten M.S.M."/>
            <person name="Mascher T."/>
            <person name="Medema M.H."/>
            <person name="Devos D.P."/>
            <person name="Kaster A.-K."/>
            <person name="Ovreas L."/>
            <person name="Rohde M."/>
            <person name="Galperin M.Y."/>
            <person name="Jogler C."/>
        </authorList>
    </citation>
    <scope>NUCLEOTIDE SEQUENCE [LARGE SCALE GENOMIC DNA]</scope>
    <source>
        <strain evidence="3 4">K23_9</strain>
    </source>
</reference>
<evidence type="ECO:0000259" key="2">
    <source>
        <dbReference type="Pfam" id="PF07596"/>
    </source>
</evidence>
<evidence type="ECO:0000313" key="3">
    <source>
        <dbReference type="EMBL" id="QDT11871.1"/>
    </source>
</evidence>
<dbReference type="Pfam" id="PF07596">
    <property type="entry name" value="SBP_bac_10"/>
    <property type="match status" value="1"/>
</dbReference>
<dbReference type="InterPro" id="IPR011453">
    <property type="entry name" value="DUF1559"/>
</dbReference>
<evidence type="ECO:0000313" key="4">
    <source>
        <dbReference type="Proteomes" id="UP000319817"/>
    </source>
</evidence>
<organism evidence="3 4">
    <name type="scientific">Stieleria marina</name>
    <dbReference type="NCBI Taxonomy" id="1930275"/>
    <lineage>
        <taxon>Bacteria</taxon>
        <taxon>Pseudomonadati</taxon>
        <taxon>Planctomycetota</taxon>
        <taxon>Planctomycetia</taxon>
        <taxon>Pirellulales</taxon>
        <taxon>Pirellulaceae</taxon>
        <taxon>Stieleria</taxon>
    </lineage>
</organism>
<feature type="chain" id="PRO_5022236932" description="DUF1559 domain-containing protein" evidence="1">
    <location>
        <begin position="23"/>
        <end position="525"/>
    </location>
</feature>
<dbReference type="AlphaFoldDB" id="A0A517NXL4"/>
<dbReference type="EMBL" id="CP036526">
    <property type="protein sequence ID" value="QDT11871.1"/>
    <property type="molecule type" value="Genomic_DNA"/>
</dbReference>
<keyword evidence="4" id="KW-1185">Reference proteome</keyword>
<dbReference type="PANTHER" id="PTHR30093">
    <property type="entry name" value="GENERAL SECRETION PATHWAY PROTEIN G"/>
    <property type="match status" value="1"/>
</dbReference>
<sequence precursor="true">MKRALHLLTFVLLTFVSFVATAMFAPSVLSQEKPVVVRPNTTLLNDVDTTEIMRATAKRYVDHSTIAVAEINLERIAAANLTKAFELFPKIQLGKSNVVDATALMQAAIKQIRSASAKRLYVITSLSSFQEGGPLIVIPCQNPAAVDGVVQNLAKDSDQANWLRTMVSEDALLLGPQLTLDRSKAVKPVERIVLMSRISKRDSFDHSLSIHLPEETRAELAALWPDVAPASWPLKFSPRQVMQDAEHASVSWSLMEMPRMSAQVLGSDESAAKRLETLIKEAVELRPELKQSVSVSVDKRRVNLNVSSEQFPKLLSQVVSPVVAKNDRMSRMSDVKQVLLAFHNFHSAYKYIPARCWTDKASKPLLSWRVAVLPFMNQQAIWQEMDRTQAWDSDQNRPFSETVIPAYSGIRPDPKQPHSTRLRAPVFPGSAWHGEGEPKRFRDVIDGLSNTIAVIVAPPEAATPWASPEPWIISTDDPMKDVFGDQDEVIVARFDGSIQVIKKTDMTNKKLAAMLTIAGKEVIKD</sequence>
<feature type="signal peptide" evidence="1">
    <location>
        <begin position="1"/>
        <end position="22"/>
    </location>
</feature>
<proteinExistence type="predicted"/>
<keyword evidence="1" id="KW-0732">Signal</keyword>
<feature type="domain" description="DUF1559" evidence="2">
    <location>
        <begin position="328"/>
        <end position="454"/>
    </location>
</feature>
<dbReference type="PANTHER" id="PTHR30093:SF2">
    <property type="entry name" value="TYPE II SECRETION SYSTEM PROTEIN H"/>
    <property type="match status" value="1"/>
</dbReference>
<evidence type="ECO:0000256" key="1">
    <source>
        <dbReference type="SAM" id="SignalP"/>
    </source>
</evidence>